<evidence type="ECO:0000313" key="2">
    <source>
        <dbReference type="EMBL" id="CEG61288.1"/>
    </source>
</evidence>
<reference evidence="3 5" key="3">
    <citation type="submission" date="2016-10" db="EMBL/GenBank/DDBJ databases">
        <authorList>
            <person name="Varghese N."/>
            <person name="Submissions S."/>
        </authorList>
    </citation>
    <scope>NUCLEOTIDE SEQUENCE [LARGE SCALE GENOMIC DNA]</scope>
    <source>
        <strain evidence="3 5">ATCC 33218</strain>
    </source>
</reference>
<proteinExistence type="predicted"/>
<name>A0A098GFP9_LEGMI</name>
<keyword evidence="5" id="KW-1185">Reference proteome</keyword>
<accession>A0A098GFP9</accession>
<dbReference type="KEGG" id="tmc:LMI_2003"/>
<dbReference type="HOGENOM" id="CLU_068889_0_0_6"/>
<dbReference type="Proteomes" id="UP000182998">
    <property type="component" value="Unassembled WGS sequence"/>
</dbReference>
<dbReference type="Gene3D" id="1.10.510.10">
    <property type="entry name" value="Transferase(Phosphotransferase) domain 1"/>
    <property type="match status" value="1"/>
</dbReference>
<protein>
    <submittedName>
        <fullName evidence="2">Spectinomycin phosphotransferase</fullName>
    </submittedName>
</protein>
<keyword evidence="2" id="KW-0808">Transferase</keyword>
<dbReference type="STRING" id="451.B6N58_06040"/>
<dbReference type="InterPro" id="IPR047175">
    <property type="entry name" value="CotS-like"/>
</dbReference>
<dbReference type="RefSeq" id="WP_045099558.1">
    <property type="nucleotide sequence ID" value="NZ_CP020614.1"/>
</dbReference>
<dbReference type="PANTHER" id="PTHR39179">
    <property type="entry name" value="SPORE COAT PROTEIN I"/>
    <property type="match status" value="1"/>
</dbReference>
<dbReference type="EMBL" id="FMVN01000006">
    <property type="protein sequence ID" value="SCY34824.1"/>
    <property type="molecule type" value="Genomic_DNA"/>
</dbReference>
<feature type="domain" description="Aminoglycoside phosphotransferase" evidence="1">
    <location>
        <begin position="30"/>
        <end position="237"/>
    </location>
</feature>
<dbReference type="Gene3D" id="3.30.200.20">
    <property type="entry name" value="Phosphorylase Kinase, domain 1"/>
    <property type="match status" value="1"/>
</dbReference>
<evidence type="ECO:0000313" key="5">
    <source>
        <dbReference type="Proteomes" id="UP000182998"/>
    </source>
</evidence>
<dbReference type="Proteomes" id="UP000032414">
    <property type="component" value="Chromosome I"/>
</dbReference>
<dbReference type="EMBL" id="LN614830">
    <property type="protein sequence ID" value="CEG61288.1"/>
    <property type="molecule type" value="Genomic_DNA"/>
</dbReference>
<dbReference type="InterPro" id="IPR002575">
    <property type="entry name" value="Aminoglycoside_PTrfase"/>
</dbReference>
<dbReference type="Gene3D" id="1.20.58.840">
    <property type="match status" value="1"/>
</dbReference>
<dbReference type="SUPFAM" id="SSF56112">
    <property type="entry name" value="Protein kinase-like (PK-like)"/>
    <property type="match status" value="1"/>
</dbReference>
<sequence>MLVEQSLSAQRIIDCLHAHYGIKIIKFTIIPLGADSNASVYKAIGQDNSSYFVKLKCGHHHDIGITLLQLLHEVGIKQIIPPIKTMQGHLTQSIGDFTLILYPFIEGKNGFTRALTDEQWLTLGKTLKQIHEINVPPSIKQRLRQETFSSKWRQIVRTLYTHVEATANGDKVALKLLAFMRKNIMIIRRLVDRAEQLAQILQNESPQFVLCHSDIHGGNILINNDNTIYIVDWDDPIIAPKERDLMFIGGGVANVWNKPHEEALFYKGYGKIEINRTILAYYRHERIVEDIAEYGQNLLLTTAGGENRSEMYNHFLAMFKPRGVVDIAFKTDESLRLEL</sequence>
<dbReference type="GO" id="GO:0042601">
    <property type="term" value="C:endospore-forming forespore"/>
    <property type="evidence" value="ECO:0007669"/>
    <property type="project" value="TreeGrafter"/>
</dbReference>
<evidence type="ECO:0000259" key="1">
    <source>
        <dbReference type="Pfam" id="PF01636"/>
    </source>
</evidence>
<organism evidence="2 4">
    <name type="scientific">Legionella micdadei</name>
    <name type="common">Tatlockia micdadei</name>
    <dbReference type="NCBI Taxonomy" id="451"/>
    <lineage>
        <taxon>Bacteria</taxon>
        <taxon>Pseudomonadati</taxon>
        <taxon>Pseudomonadota</taxon>
        <taxon>Gammaproteobacteria</taxon>
        <taxon>Legionellales</taxon>
        <taxon>Legionellaceae</taxon>
        <taxon>Legionella</taxon>
    </lineage>
</organism>
<evidence type="ECO:0000313" key="4">
    <source>
        <dbReference type="Proteomes" id="UP000032414"/>
    </source>
</evidence>
<reference evidence="2" key="1">
    <citation type="submission" date="2014-09" db="EMBL/GenBank/DDBJ databases">
        <authorList>
            <person name="GOMEZ-VALERO Laura"/>
        </authorList>
    </citation>
    <scope>NUCLEOTIDE SEQUENCE</scope>
    <source>
        <strain evidence="2">ATCC33218</strain>
    </source>
</reference>
<dbReference type="PATRIC" id="fig|451.8.peg.1304"/>
<evidence type="ECO:0000313" key="3">
    <source>
        <dbReference type="EMBL" id="SCY34824.1"/>
    </source>
</evidence>
<dbReference type="GO" id="GO:0016740">
    <property type="term" value="F:transferase activity"/>
    <property type="evidence" value="ECO:0007669"/>
    <property type="project" value="UniProtKB-KW"/>
</dbReference>
<dbReference type="InterPro" id="IPR011009">
    <property type="entry name" value="Kinase-like_dom_sf"/>
</dbReference>
<dbReference type="OrthoDB" id="236897at2"/>
<reference evidence="4" key="2">
    <citation type="submission" date="2014-09" db="EMBL/GenBank/DDBJ databases">
        <authorList>
            <person name="Gomez-Valero L."/>
        </authorList>
    </citation>
    <scope>NUCLEOTIDE SEQUENCE [LARGE SCALE GENOMIC DNA]</scope>
    <source>
        <strain evidence="4">ATCC33218</strain>
    </source>
</reference>
<dbReference type="Pfam" id="PF01636">
    <property type="entry name" value="APH"/>
    <property type="match status" value="1"/>
</dbReference>
<dbReference type="PANTHER" id="PTHR39179:SF3">
    <property type="entry name" value="COTS-RELATED PROTEIN"/>
    <property type="match status" value="1"/>
</dbReference>
<gene>
    <name evidence="2" type="ORF">LMI_2003</name>
    <name evidence="3" type="ORF">SAMN02982997_01497</name>
</gene>
<dbReference type="AlphaFoldDB" id="A0A098GFP9"/>